<dbReference type="InterPro" id="IPR035965">
    <property type="entry name" value="PAS-like_dom_sf"/>
</dbReference>
<feature type="coiled-coil region" evidence="6">
    <location>
        <begin position="395"/>
        <end position="433"/>
    </location>
</feature>
<evidence type="ECO:0000256" key="1">
    <source>
        <dbReference type="ARBA" id="ARBA00000085"/>
    </source>
</evidence>
<reference evidence="10 11" key="1">
    <citation type="submission" date="2016-11" db="EMBL/GenBank/DDBJ databases">
        <title>Whole genomes of Flavobacteriaceae.</title>
        <authorList>
            <person name="Stine C."/>
            <person name="Li C."/>
            <person name="Tadesse D."/>
        </authorList>
    </citation>
    <scope>NUCLEOTIDE SEQUENCE [LARGE SCALE GENOMIC DNA]</scope>
    <source>
        <strain evidence="10 11">DSM 24704</strain>
    </source>
</reference>
<keyword evidence="5" id="KW-0418">Kinase</keyword>
<feature type="domain" description="Histidine kinase" evidence="7">
    <location>
        <begin position="443"/>
        <end position="670"/>
    </location>
</feature>
<dbReference type="InterPro" id="IPR000014">
    <property type="entry name" value="PAS"/>
</dbReference>
<dbReference type="Pfam" id="PF02518">
    <property type="entry name" value="HATPase_c"/>
    <property type="match status" value="1"/>
</dbReference>
<dbReference type="Pfam" id="PF00512">
    <property type="entry name" value="HisKA"/>
    <property type="match status" value="1"/>
</dbReference>
<protein>
    <recommendedName>
        <fullName evidence="2">histidine kinase</fullName>
        <ecNumber evidence="2">2.7.13.3</ecNumber>
    </recommendedName>
</protein>
<dbReference type="SUPFAM" id="SSF47384">
    <property type="entry name" value="Homodimeric domain of signal transducing histidine kinase"/>
    <property type="match status" value="1"/>
</dbReference>
<dbReference type="InterPro" id="IPR013655">
    <property type="entry name" value="PAS_fold_3"/>
</dbReference>
<dbReference type="InterPro" id="IPR001610">
    <property type="entry name" value="PAC"/>
</dbReference>
<dbReference type="FunFam" id="3.30.450.20:FF:000099">
    <property type="entry name" value="Sensory box sensor histidine kinase"/>
    <property type="match status" value="1"/>
</dbReference>
<keyword evidence="11" id="KW-1185">Reference proteome</keyword>
<evidence type="ECO:0000256" key="2">
    <source>
        <dbReference type="ARBA" id="ARBA00012438"/>
    </source>
</evidence>
<dbReference type="PROSITE" id="PS50112">
    <property type="entry name" value="PAS"/>
    <property type="match status" value="1"/>
</dbReference>
<dbReference type="InterPro" id="IPR000700">
    <property type="entry name" value="PAS-assoc_C"/>
</dbReference>
<dbReference type="CDD" id="cd00082">
    <property type="entry name" value="HisKA"/>
    <property type="match status" value="1"/>
</dbReference>
<evidence type="ECO:0000259" key="9">
    <source>
        <dbReference type="PROSITE" id="PS50113"/>
    </source>
</evidence>
<dbReference type="OrthoDB" id="9766459at2"/>
<dbReference type="SMART" id="SM00388">
    <property type="entry name" value="HisKA"/>
    <property type="match status" value="1"/>
</dbReference>
<dbReference type="CDD" id="cd00130">
    <property type="entry name" value="PAS"/>
    <property type="match status" value="1"/>
</dbReference>
<gene>
    <name evidence="10" type="ORF">B0A64_09870</name>
</gene>
<evidence type="ECO:0000313" key="11">
    <source>
        <dbReference type="Proteomes" id="UP000214684"/>
    </source>
</evidence>
<evidence type="ECO:0000259" key="8">
    <source>
        <dbReference type="PROSITE" id="PS50112"/>
    </source>
</evidence>
<dbReference type="PROSITE" id="PS50109">
    <property type="entry name" value="HIS_KIN"/>
    <property type="match status" value="1"/>
</dbReference>
<dbReference type="Gene3D" id="1.10.287.130">
    <property type="match status" value="1"/>
</dbReference>
<dbReference type="NCBIfam" id="TIGR00229">
    <property type="entry name" value="sensory_box"/>
    <property type="match status" value="1"/>
</dbReference>
<dbReference type="PRINTS" id="PR00344">
    <property type="entry name" value="BCTRLSENSOR"/>
</dbReference>
<proteinExistence type="predicted"/>
<dbReference type="GO" id="GO:0000155">
    <property type="term" value="F:phosphorelay sensor kinase activity"/>
    <property type="evidence" value="ECO:0007669"/>
    <property type="project" value="InterPro"/>
</dbReference>
<dbReference type="InterPro" id="IPR013656">
    <property type="entry name" value="PAS_4"/>
</dbReference>
<comment type="catalytic activity">
    <reaction evidence="1">
        <text>ATP + protein L-histidine = ADP + protein N-phospho-L-histidine.</text>
        <dbReference type="EC" id="2.7.13.3"/>
    </reaction>
</comment>
<dbReference type="InterPro" id="IPR036890">
    <property type="entry name" value="HATPase_C_sf"/>
</dbReference>
<dbReference type="SMART" id="SM00387">
    <property type="entry name" value="HATPase_c"/>
    <property type="match status" value="1"/>
</dbReference>
<dbReference type="SMART" id="SM00091">
    <property type="entry name" value="PAS"/>
    <property type="match status" value="3"/>
</dbReference>
<dbReference type="InterPro" id="IPR003661">
    <property type="entry name" value="HisK_dim/P_dom"/>
</dbReference>
<keyword evidence="4" id="KW-0808">Transferase</keyword>
<dbReference type="InterPro" id="IPR003594">
    <property type="entry name" value="HATPase_dom"/>
</dbReference>
<organism evidence="10 11">
    <name type="scientific">Flavobacterium araucananum</name>
    <dbReference type="NCBI Taxonomy" id="946678"/>
    <lineage>
        <taxon>Bacteria</taxon>
        <taxon>Pseudomonadati</taxon>
        <taxon>Bacteroidota</taxon>
        <taxon>Flavobacteriia</taxon>
        <taxon>Flavobacteriales</taxon>
        <taxon>Flavobacteriaceae</taxon>
        <taxon>Flavobacterium</taxon>
    </lineage>
</organism>
<dbReference type="EC" id="2.7.13.3" evidence="2"/>
<evidence type="ECO:0000256" key="5">
    <source>
        <dbReference type="ARBA" id="ARBA00022777"/>
    </source>
</evidence>
<dbReference type="PROSITE" id="PS50113">
    <property type="entry name" value="PAC"/>
    <property type="match status" value="1"/>
</dbReference>
<evidence type="ECO:0000256" key="4">
    <source>
        <dbReference type="ARBA" id="ARBA00022679"/>
    </source>
</evidence>
<sequence>MNPSDKNVLQGMTDSDRRYFSLLSDSPFAVSVMLGKEMQIVYANSLMKKIWGKGDAVEGKFMTELNPEVRDQPFPEIFAAVYETGVAIEKKEILARLNHNGIIKESYFNAVFQPHRDTDGKIIGVITIGHEVTDQVIARQAAQKSESQYHNLIYSSPSAVGILYGEEFIITIANDAMLAIFGKGKEVIGKPYFEVMPELIDQGYREIFAEVYHKGKIYNAIETPMNILRNDTMNQEYYNFMLQPQRDGYGVINGVGIFAAEVTIHALANQKIKASEEKFRRMSDLVPAKISNANADGEVTYFNRHWLDYTGKNFEELKSFGYHNIMHPDEVPEFQTLLQFAAETGKTIEMEMRFLNKKGKYKWHLNIASPILDEDGNVRMWVGSTTEIHKQLQEKRVLEKAVKERTAELQLANQELLQQNQEMEKRTAELVRVNLELTAFAYVASHDLQEPLRKIQTFAGRLSTDEHKNLSFSGQHGLERILVSASKMRELIDDLLDYSRISKSHTNTTAVDLNLVVKEVIEMLDHIIVDKKAEIIYGSLPTIDAVQFQIRQVFVNLLSNSLKFTANHRTPLIAINGALKKGKLFSYPELLPETTYCHIAISDNGIGFESQYTHQIFKLFQRLYNYSDYKGTGIGLAIVKKVVENHSGFISVSSEIDMGSTFDIYFPVSKNP</sequence>
<feature type="domain" description="PAS" evidence="8">
    <location>
        <begin position="275"/>
        <end position="345"/>
    </location>
</feature>
<dbReference type="AlphaFoldDB" id="A0A227PB20"/>
<accession>A0A227PB20</accession>
<keyword evidence="6" id="KW-0175">Coiled coil</keyword>
<dbReference type="Pfam" id="PF08448">
    <property type="entry name" value="PAS_4"/>
    <property type="match status" value="1"/>
</dbReference>
<dbReference type="InterPro" id="IPR005467">
    <property type="entry name" value="His_kinase_dom"/>
</dbReference>
<comment type="caution">
    <text evidence="10">The sequence shown here is derived from an EMBL/GenBank/DDBJ whole genome shotgun (WGS) entry which is preliminary data.</text>
</comment>
<name>A0A227PB20_9FLAO</name>
<dbReference type="InterPro" id="IPR052162">
    <property type="entry name" value="Sensor_kinase/Photoreceptor"/>
</dbReference>
<dbReference type="Pfam" id="PF08447">
    <property type="entry name" value="PAS_3"/>
    <property type="match status" value="1"/>
</dbReference>
<dbReference type="SMART" id="SM00086">
    <property type="entry name" value="PAC"/>
    <property type="match status" value="1"/>
</dbReference>
<keyword evidence="3" id="KW-0597">Phosphoprotein</keyword>
<feature type="domain" description="PAC" evidence="9">
    <location>
        <begin position="348"/>
        <end position="400"/>
    </location>
</feature>
<dbReference type="SUPFAM" id="SSF55785">
    <property type="entry name" value="PYP-like sensor domain (PAS domain)"/>
    <property type="match status" value="3"/>
</dbReference>
<dbReference type="RefSeq" id="WP_089479335.1">
    <property type="nucleotide sequence ID" value="NZ_MUGS01000014.1"/>
</dbReference>
<dbReference type="SUPFAM" id="SSF55874">
    <property type="entry name" value="ATPase domain of HSP90 chaperone/DNA topoisomerase II/histidine kinase"/>
    <property type="match status" value="1"/>
</dbReference>
<dbReference type="Pfam" id="PF13426">
    <property type="entry name" value="PAS_9"/>
    <property type="match status" value="1"/>
</dbReference>
<evidence type="ECO:0000313" key="10">
    <source>
        <dbReference type="EMBL" id="OXG07111.1"/>
    </source>
</evidence>
<dbReference type="InterPro" id="IPR036097">
    <property type="entry name" value="HisK_dim/P_sf"/>
</dbReference>
<dbReference type="Gene3D" id="3.30.565.10">
    <property type="entry name" value="Histidine kinase-like ATPase, C-terminal domain"/>
    <property type="match status" value="1"/>
</dbReference>
<evidence type="ECO:0000259" key="7">
    <source>
        <dbReference type="PROSITE" id="PS50109"/>
    </source>
</evidence>
<evidence type="ECO:0000256" key="3">
    <source>
        <dbReference type="ARBA" id="ARBA00022553"/>
    </source>
</evidence>
<dbReference type="Proteomes" id="UP000214684">
    <property type="component" value="Unassembled WGS sequence"/>
</dbReference>
<dbReference type="InterPro" id="IPR004358">
    <property type="entry name" value="Sig_transdc_His_kin-like_C"/>
</dbReference>
<dbReference type="PANTHER" id="PTHR43304">
    <property type="entry name" value="PHYTOCHROME-LIKE PROTEIN CPH1"/>
    <property type="match status" value="1"/>
</dbReference>
<dbReference type="Gene3D" id="3.30.450.20">
    <property type="entry name" value="PAS domain"/>
    <property type="match status" value="3"/>
</dbReference>
<dbReference type="PANTHER" id="PTHR43304:SF1">
    <property type="entry name" value="PAC DOMAIN-CONTAINING PROTEIN"/>
    <property type="match status" value="1"/>
</dbReference>
<evidence type="ECO:0000256" key="6">
    <source>
        <dbReference type="SAM" id="Coils"/>
    </source>
</evidence>
<dbReference type="EMBL" id="MUGS01000014">
    <property type="protein sequence ID" value="OXG07111.1"/>
    <property type="molecule type" value="Genomic_DNA"/>
</dbReference>